<proteinExistence type="predicted"/>
<evidence type="ECO:0000313" key="1">
    <source>
        <dbReference type="EnsemblMetazoa" id="ACOM035518-PA.1"/>
    </source>
</evidence>
<dbReference type="AlphaFoldDB" id="A0A8W7PPN0"/>
<organism evidence="1">
    <name type="scientific">Anopheles coluzzii</name>
    <name type="common">African malaria mosquito</name>
    <dbReference type="NCBI Taxonomy" id="1518534"/>
    <lineage>
        <taxon>Eukaryota</taxon>
        <taxon>Metazoa</taxon>
        <taxon>Ecdysozoa</taxon>
        <taxon>Arthropoda</taxon>
        <taxon>Hexapoda</taxon>
        <taxon>Insecta</taxon>
        <taxon>Pterygota</taxon>
        <taxon>Neoptera</taxon>
        <taxon>Endopterygota</taxon>
        <taxon>Diptera</taxon>
        <taxon>Nematocera</taxon>
        <taxon>Culicoidea</taxon>
        <taxon>Culicidae</taxon>
        <taxon>Anophelinae</taxon>
        <taxon>Anopheles</taxon>
    </lineage>
</organism>
<dbReference type="AntiFam" id="ANF00149">
    <property type="entry name" value="Shadow ORF (opposite cshA)"/>
</dbReference>
<dbReference type="EnsemblMetazoa" id="ACOM035518-RA">
    <property type="protein sequence ID" value="ACOM035518-PA.1"/>
    <property type="gene ID" value="ACOM035518"/>
</dbReference>
<dbReference type="Proteomes" id="UP000075882">
    <property type="component" value="Unassembled WGS sequence"/>
</dbReference>
<reference evidence="1" key="1">
    <citation type="submission" date="2022-08" db="UniProtKB">
        <authorList>
            <consortium name="EnsemblMetazoa"/>
        </authorList>
    </citation>
    <scope>IDENTIFICATION</scope>
</reference>
<protein>
    <submittedName>
        <fullName evidence="1">Uncharacterized protein</fullName>
    </submittedName>
</protein>
<sequence>LRGVVLFNVSQNSDVVRFDKVNSNTLTPESTRTTDAMDVQLTVVRQIVVDDQRHLLHVDTARPNVGRDQHPALAGPELFHNFVTLLLRHVAVHRADGKVGLAHLLRQPVDLAPGVAEDDRLRDGQRVVQVAQRVELPLLPLDCHEELLDAFQRQFIALDQDADRVRHELGGHFEDFVRQGGGNQYHLRCGRQVPVHVVDLFLEAFVKHLVRFVQHQHLDGTGAQHAPLDHVEHAARRAAHHVLAIVQFANVLPQICTADAGVTLYVHEISQREDNLLYLHGQLARRGQAEDLRLSQRRVHRLQNGYREGGRLTRTGLCLCDDITTLHDWLNASLLDGGRFLKTYKESERYTCSIDPSVKRRGEIRRFLAWHMQLTVRVNTPQKLFPQPH</sequence>
<accession>A0A8W7PPN0</accession>
<name>A0A8W7PPN0_ANOCL</name>